<evidence type="ECO:0000256" key="1">
    <source>
        <dbReference type="SAM" id="MobiDB-lite"/>
    </source>
</evidence>
<reference evidence="3" key="1">
    <citation type="journal article" date="2020" name="Nature">
        <title>Giant virus diversity and host interactions through global metagenomics.</title>
        <authorList>
            <person name="Schulz F."/>
            <person name="Roux S."/>
            <person name="Paez-Espino D."/>
            <person name="Jungbluth S."/>
            <person name="Walsh D.A."/>
            <person name="Denef V.J."/>
            <person name="McMahon K.D."/>
            <person name="Konstantinidis K.T."/>
            <person name="Eloe-Fadrosh E.A."/>
            <person name="Kyrpides N.C."/>
            <person name="Woyke T."/>
        </authorList>
    </citation>
    <scope>NUCLEOTIDE SEQUENCE</scope>
    <source>
        <strain evidence="3">GVMAG-S-3300010158-109</strain>
    </source>
</reference>
<organism evidence="3">
    <name type="scientific">viral metagenome</name>
    <dbReference type="NCBI Taxonomy" id="1070528"/>
    <lineage>
        <taxon>unclassified sequences</taxon>
        <taxon>metagenomes</taxon>
        <taxon>organismal metagenomes</taxon>
    </lineage>
</organism>
<dbReference type="AlphaFoldDB" id="A0A6C0KFN1"/>
<feature type="region of interest" description="Disordered" evidence="1">
    <location>
        <begin position="363"/>
        <end position="423"/>
    </location>
</feature>
<evidence type="ECO:0000313" key="3">
    <source>
        <dbReference type="EMBL" id="QHU15946.1"/>
    </source>
</evidence>
<dbReference type="InterPro" id="IPR003540">
    <property type="entry name" value="ADP-ribosyltransferase"/>
</dbReference>
<protein>
    <recommendedName>
        <fullName evidence="2">ADP ribosyltransferase domain-containing protein</fullName>
    </recommendedName>
</protein>
<name>A0A6C0KFN1_9ZZZZ</name>
<dbReference type="SUPFAM" id="SSF56399">
    <property type="entry name" value="ADP-ribosylation"/>
    <property type="match status" value="1"/>
</dbReference>
<feature type="domain" description="ADP ribosyltransferase" evidence="2">
    <location>
        <begin position="258"/>
        <end position="302"/>
    </location>
</feature>
<dbReference type="EMBL" id="MN740870">
    <property type="protein sequence ID" value="QHU15946.1"/>
    <property type="molecule type" value="Genomic_DNA"/>
</dbReference>
<evidence type="ECO:0000259" key="2">
    <source>
        <dbReference type="Pfam" id="PF03496"/>
    </source>
</evidence>
<accession>A0A6C0KFN1</accession>
<dbReference type="Gene3D" id="3.90.176.10">
    <property type="entry name" value="Toxin ADP-ribosyltransferase, Chain A, domain 1"/>
    <property type="match status" value="1"/>
</dbReference>
<sequence>MNQNTYVYDLQSMYIPSLTQEDVENATKNFNDDDNFKLLALGYSKGNWDSNLKDEIVLSSNDQGFINYYTRYLKIDKTPALLYHVRSHQQTMTNLFPRPSDSRRGSRYDIKIHNRSEGDPNIQQGDIISFMRYFTSFTYSNNYPFIGTFGQELTNKARSITEPDLVWSNDEILMLGILAQNSYTVFEILKEFVKKLDNEEFRKFILDFIVSYNEENSGKDEGFRHFLTYFKEKTGQKLGQFLQSHKFVEFYNDYRKTLKSSIYIAKTTKGIVIQPFSYYPEQDEVLITKQTKFIINRISIGYVRLSVLGTNDSILDKSVDKLFLDRERIANSATFVSPINVIEMTEITDEIADRDMFKMTVRKGRGSKRSNIRKKSVRKSVRKIRVRKSVNTRKKSVRKSRVRKSNTRKKNTPKNSVRKNKNK</sequence>
<dbReference type="GO" id="GO:0005576">
    <property type="term" value="C:extracellular region"/>
    <property type="evidence" value="ECO:0007669"/>
    <property type="project" value="InterPro"/>
</dbReference>
<proteinExistence type="predicted"/>
<dbReference type="Pfam" id="PF03496">
    <property type="entry name" value="ADPrib_exo_Tox"/>
    <property type="match status" value="1"/>
</dbReference>